<dbReference type="PRINTS" id="PR00080">
    <property type="entry name" value="SDRFAMILY"/>
</dbReference>
<dbReference type="RefSeq" id="WP_211428297.1">
    <property type="nucleotide sequence ID" value="NZ_CP072648.1"/>
</dbReference>
<evidence type="ECO:0000256" key="1">
    <source>
        <dbReference type="ARBA" id="ARBA00006484"/>
    </source>
</evidence>
<organism evidence="6 7">
    <name type="scientific">Chloracidobacterium validum</name>
    <dbReference type="NCBI Taxonomy" id="2821543"/>
    <lineage>
        <taxon>Bacteria</taxon>
        <taxon>Pseudomonadati</taxon>
        <taxon>Acidobacteriota</taxon>
        <taxon>Terriglobia</taxon>
        <taxon>Terriglobales</taxon>
        <taxon>Acidobacteriaceae</taxon>
        <taxon>Chloracidobacterium</taxon>
    </lineage>
</organism>
<comment type="similarity">
    <text evidence="1 4">Belongs to the short-chain dehydrogenases/reductases (SDR) family.</text>
</comment>
<feature type="domain" description="Ketoreductase" evidence="5">
    <location>
        <begin position="6"/>
        <end position="145"/>
    </location>
</feature>
<dbReference type="PRINTS" id="PR00081">
    <property type="entry name" value="GDHRDH"/>
</dbReference>
<dbReference type="Gene3D" id="3.40.50.720">
    <property type="entry name" value="NAD(P)-binding Rossmann-like Domain"/>
    <property type="match status" value="1"/>
</dbReference>
<keyword evidence="2" id="KW-0521">NADP</keyword>
<dbReference type="SUPFAM" id="SSF51735">
    <property type="entry name" value="NAD(P)-binding Rossmann-fold domains"/>
    <property type="match status" value="1"/>
</dbReference>
<dbReference type="PANTHER" id="PTHR43391:SF14">
    <property type="entry name" value="DEHYDROGENASE_REDUCTASE SDR FAMILY PROTEIN 7-LIKE"/>
    <property type="match status" value="1"/>
</dbReference>
<dbReference type="InterPro" id="IPR057326">
    <property type="entry name" value="KR_dom"/>
</dbReference>
<dbReference type="SMART" id="SM00822">
    <property type="entry name" value="PKS_KR"/>
    <property type="match status" value="1"/>
</dbReference>
<dbReference type="InterPro" id="IPR036291">
    <property type="entry name" value="NAD(P)-bd_dom_sf"/>
</dbReference>
<dbReference type="EMBL" id="CP072648">
    <property type="protein sequence ID" value="QUW02407.1"/>
    <property type="molecule type" value="Genomic_DNA"/>
</dbReference>
<dbReference type="Proteomes" id="UP000676506">
    <property type="component" value="Chromosome 1"/>
</dbReference>
<dbReference type="PANTHER" id="PTHR43391">
    <property type="entry name" value="RETINOL DEHYDROGENASE-RELATED"/>
    <property type="match status" value="1"/>
</dbReference>
<reference evidence="6 7" key="1">
    <citation type="submission" date="2021-03" db="EMBL/GenBank/DDBJ databases">
        <title>Genomic and phenotypic characterization of Chloracidobacterium isolates provides evidence for multiple species.</title>
        <authorList>
            <person name="Saini M.K."/>
            <person name="Costas A.M.G."/>
            <person name="Tank M."/>
            <person name="Bryant D.A."/>
        </authorList>
    </citation>
    <scope>NUCLEOTIDE SEQUENCE [LARGE SCALE GENOMIC DNA]</scope>
    <source>
        <strain evidence="6 7">BV2-C</strain>
    </source>
</reference>
<evidence type="ECO:0000313" key="7">
    <source>
        <dbReference type="Proteomes" id="UP000676506"/>
    </source>
</evidence>
<sequence length="238" mass="25023">MDFTGKVVLITGGGRGIGRAAALGFARHGADLSLAARTAADLESVATEVRALGRRVVAIPTDTTRREQVTAWVATTVAELGRIDVVVNAAGIGILKPFSDLTEDDLDRMLAVNVRGVFSVTQVAAAEMAKTGGGIVVNIPGILGRAAMMQAAGYCASKFAVTGMTRAMALDLKRSGIRFTLLHLGGVDSPFWDNIAMRVQRDKMLSVEDAANTILFAASQTGNGVLNELVLQPESHQM</sequence>
<evidence type="ECO:0000256" key="2">
    <source>
        <dbReference type="ARBA" id="ARBA00022857"/>
    </source>
</evidence>
<evidence type="ECO:0000313" key="6">
    <source>
        <dbReference type="EMBL" id="QUW02407.1"/>
    </source>
</evidence>
<evidence type="ECO:0000256" key="4">
    <source>
        <dbReference type="RuleBase" id="RU000363"/>
    </source>
</evidence>
<accession>A0ABX8B615</accession>
<evidence type="ECO:0000256" key="3">
    <source>
        <dbReference type="ARBA" id="ARBA00023002"/>
    </source>
</evidence>
<keyword evidence="7" id="KW-1185">Reference proteome</keyword>
<dbReference type="CDD" id="cd05233">
    <property type="entry name" value="SDR_c"/>
    <property type="match status" value="1"/>
</dbReference>
<evidence type="ECO:0000259" key="5">
    <source>
        <dbReference type="SMART" id="SM00822"/>
    </source>
</evidence>
<dbReference type="InterPro" id="IPR002347">
    <property type="entry name" value="SDR_fam"/>
</dbReference>
<keyword evidence="3" id="KW-0560">Oxidoreductase</keyword>
<proteinExistence type="inferred from homology"/>
<name>A0ABX8B615_9BACT</name>
<dbReference type="Pfam" id="PF00106">
    <property type="entry name" value="adh_short"/>
    <property type="match status" value="1"/>
</dbReference>
<gene>
    <name evidence="6" type="ORF">J8C06_08585</name>
</gene>
<protein>
    <submittedName>
        <fullName evidence="6">SDR family oxidoreductase</fullName>
    </submittedName>
</protein>